<dbReference type="Proteomes" id="UP000695022">
    <property type="component" value="Unplaced"/>
</dbReference>
<evidence type="ECO:0000256" key="3">
    <source>
        <dbReference type="ARBA" id="ARBA00023306"/>
    </source>
</evidence>
<dbReference type="CDD" id="cd20519">
    <property type="entry name" value="CYCLIN_CCNE_rpt1"/>
    <property type="match status" value="1"/>
</dbReference>
<dbReference type="SMART" id="SM01332">
    <property type="entry name" value="Cyclin_C"/>
    <property type="match status" value="1"/>
</dbReference>
<dbReference type="PANTHER" id="PTHR10177">
    <property type="entry name" value="CYCLINS"/>
    <property type="match status" value="1"/>
</dbReference>
<protein>
    <submittedName>
        <fullName evidence="9">G1/S-specific cyclin-E1-like isoform X1</fullName>
    </submittedName>
</protein>
<evidence type="ECO:0000256" key="2">
    <source>
        <dbReference type="ARBA" id="ARBA00023127"/>
    </source>
</evidence>
<evidence type="ECO:0000256" key="4">
    <source>
        <dbReference type="RuleBase" id="RU000383"/>
    </source>
</evidence>
<comment type="similarity">
    <text evidence="4">Belongs to the cyclin family.</text>
</comment>
<feature type="domain" description="Cyclin-like" evidence="6">
    <location>
        <begin position="153"/>
        <end position="238"/>
    </location>
</feature>
<dbReference type="SUPFAM" id="SSF47954">
    <property type="entry name" value="Cyclin-like"/>
    <property type="match status" value="2"/>
</dbReference>
<evidence type="ECO:0000256" key="5">
    <source>
        <dbReference type="SAM" id="MobiDB-lite"/>
    </source>
</evidence>
<keyword evidence="8" id="KW-1185">Reference proteome</keyword>
<keyword evidence="3" id="KW-0131">Cell cycle</keyword>
<evidence type="ECO:0000259" key="7">
    <source>
        <dbReference type="SMART" id="SM01332"/>
    </source>
</evidence>
<dbReference type="InterPro" id="IPR036915">
    <property type="entry name" value="Cyclin-like_sf"/>
</dbReference>
<evidence type="ECO:0000313" key="9">
    <source>
        <dbReference type="RefSeq" id="XP_014676421.1"/>
    </source>
</evidence>
<gene>
    <name evidence="9" type="primary">LOC106816355</name>
</gene>
<feature type="region of interest" description="Disordered" evidence="5">
    <location>
        <begin position="1"/>
        <end position="23"/>
    </location>
</feature>
<reference evidence="9" key="1">
    <citation type="submission" date="2025-08" db="UniProtKB">
        <authorList>
            <consortium name="RefSeq"/>
        </authorList>
    </citation>
    <scope>IDENTIFICATION</scope>
</reference>
<dbReference type="InterPro" id="IPR004367">
    <property type="entry name" value="Cyclin_C-dom"/>
</dbReference>
<dbReference type="InterPro" id="IPR006671">
    <property type="entry name" value="Cyclin_N"/>
</dbReference>
<proteinExistence type="inferred from homology"/>
<dbReference type="Pfam" id="PF02984">
    <property type="entry name" value="Cyclin_C"/>
    <property type="match status" value="1"/>
</dbReference>
<dbReference type="Gene3D" id="1.10.472.10">
    <property type="entry name" value="Cyclin-like"/>
    <property type="match status" value="2"/>
</dbReference>
<evidence type="ECO:0000256" key="1">
    <source>
        <dbReference type="ARBA" id="ARBA00022618"/>
    </source>
</evidence>
<feature type="domain" description="Cyclin C-terminal" evidence="7">
    <location>
        <begin position="247"/>
        <end position="372"/>
    </location>
</feature>
<feature type="region of interest" description="Disordered" evidence="5">
    <location>
        <begin position="40"/>
        <end position="73"/>
    </location>
</feature>
<dbReference type="RefSeq" id="XP_014676421.1">
    <property type="nucleotide sequence ID" value="XM_014820935.1"/>
</dbReference>
<organism evidence="8 9">
    <name type="scientific">Priapulus caudatus</name>
    <name type="common">Priapulid worm</name>
    <dbReference type="NCBI Taxonomy" id="37621"/>
    <lineage>
        <taxon>Eukaryota</taxon>
        <taxon>Metazoa</taxon>
        <taxon>Ecdysozoa</taxon>
        <taxon>Scalidophora</taxon>
        <taxon>Priapulida</taxon>
        <taxon>Priapulimorpha</taxon>
        <taxon>Priapulimorphida</taxon>
        <taxon>Priapulidae</taxon>
        <taxon>Priapulus</taxon>
    </lineage>
</organism>
<accession>A0ABM1EW50</accession>
<keyword evidence="2 4" id="KW-0195">Cyclin</keyword>
<keyword evidence="1" id="KW-0132">Cell division</keyword>
<feature type="region of interest" description="Disordered" evidence="5">
    <location>
        <begin position="386"/>
        <end position="419"/>
    </location>
</feature>
<sequence>MAYHAEFNMSQRKRGAVEMEPPSPDPRLITYYLDPCRRANHARHQHNASEECEPPSVKRLTPNPQAAPPTPGELTVATDHLSSLHIRNASFRNPSLESMPSTHRTSPLPVLSWADSGEMWSLMCKKDCLYKRDIRMLDHHPSLQSRMRAILLDWLIEVCEVYKLHRETYYLAVDYIDRYLTVETNIPKQQLQLIGITALFLASKLEEIYPPKLTEFAYVTDGACKDNEILDKELVMLKKLNWDLTPMTVNSWLNIYLQVTNQDNCQEGDDALQVQYSPQVFVQLSQLIDLCMLDIGCLQFSYSVVAAAALYHLSSEHVALSVSRFKWLDIKPCVNWMAPFSTAVRDNGGVDLKHFQQVFTDDFHNIQTHDVDLPLLERAQARQLEIQQSSRSSPVMGLPASAGMLTPPESGKKEPPQSL</sequence>
<dbReference type="SMART" id="SM00385">
    <property type="entry name" value="CYCLIN"/>
    <property type="match status" value="1"/>
</dbReference>
<evidence type="ECO:0000313" key="8">
    <source>
        <dbReference type="Proteomes" id="UP000695022"/>
    </source>
</evidence>
<dbReference type="Pfam" id="PF00134">
    <property type="entry name" value="Cyclin_N"/>
    <property type="match status" value="1"/>
</dbReference>
<dbReference type="InterPro" id="IPR039361">
    <property type="entry name" value="Cyclin"/>
</dbReference>
<dbReference type="GeneID" id="106816355"/>
<feature type="compositionally biased region" description="Basic and acidic residues" evidence="5">
    <location>
        <begin position="410"/>
        <end position="419"/>
    </location>
</feature>
<dbReference type="InterPro" id="IPR048258">
    <property type="entry name" value="Cyclins_cyclin-box"/>
</dbReference>
<dbReference type="PROSITE" id="PS00292">
    <property type="entry name" value="CYCLINS"/>
    <property type="match status" value="1"/>
</dbReference>
<name>A0ABM1EW50_PRICU</name>
<dbReference type="InterPro" id="IPR013763">
    <property type="entry name" value="Cyclin-like_dom"/>
</dbReference>
<evidence type="ECO:0000259" key="6">
    <source>
        <dbReference type="SMART" id="SM00385"/>
    </source>
</evidence>